<sequence length="79" mass="8170">PQNIRVNCVCPGDTDTPMLRGEADELGQSEDSFMAEAADRPLGRYGKPDEVARAVLFLASDAASYVTGAALVVDGGGIA</sequence>
<keyword evidence="2" id="KW-0560">Oxidoreductase</keyword>
<comment type="caution">
    <text evidence="3">The sequence shown here is derived from an EMBL/GenBank/DDBJ whole genome shotgun (WGS) entry which is preliminary data.</text>
</comment>
<dbReference type="GO" id="GO:0016491">
    <property type="term" value="F:oxidoreductase activity"/>
    <property type="evidence" value="ECO:0007669"/>
    <property type="project" value="UniProtKB-KW"/>
</dbReference>
<dbReference type="Pfam" id="PF13561">
    <property type="entry name" value="adh_short_C2"/>
    <property type="match status" value="1"/>
</dbReference>
<dbReference type="PRINTS" id="PR00081">
    <property type="entry name" value="GDHRDH"/>
</dbReference>
<evidence type="ECO:0000256" key="1">
    <source>
        <dbReference type="ARBA" id="ARBA00006484"/>
    </source>
</evidence>
<dbReference type="PANTHER" id="PTHR24321:SF8">
    <property type="entry name" value="ESTRADIOL 17-BETA-DEHYDROGENASE 8-RELATED"/>
    <property type="match status" value="1"/>
</dbReference>
<reference evidence="3" key="1">
    <citation type="journal article" date="2014" name="Front. Microbiol.">
        <title>High frequency of phylogenetically diverse reductive dehalogenase-homologous genes in deep subseafloor sedimentary metagenomes.</title>
        <authorList>
            <person name="Kawai M."/>
            <person name="Futagami T."/>
            <person name="Toyoda A."/>
            <person name="Takaki Y."/>
            <person name="Nishi S."/>
            <person name="Hori S."/>
            <person name="Arai W."/>
            <person name="Tsubouchi T."/>
            <person name="Morono Y."/>
            <person name="Uchiyama I."/>
            <person name="Ito T."/>
            <person name="Fujiyama A."/>
            <person name="Inagaki F."/>
            <person name="Takami H."/>
        </authorList>
    </citation>
    <scope>NUCLEOTIDE SEQUENCE</scope>
    <source>
        <strain evidence="3">Expedition CK06-06</strain>
    </source>
</reference>
<name>X1DDI3_9ZZZZ</name>
<dbReference type="EMBL" id="BART01035945">
    <property type="protein sequence ID" value="GAH06380.1"/>
    <property type="molecule type" value="Genomic_DNA"/>
</dbReference>
<evidence type="ECO:0000256" key="2">
    <source>
        <dbReference type="ARBA" id="ARBA00023002"/>
    </source>
</evidence>
<dbReference type="AlphaFoldDB" id="X1DDI3"/>
<dbReference type="Gene3D" id="3.40.50.720">
    <property type="entry name" value="NAD(P)-binding Rossmann-like Domain"/>
    <property type="match status" value="1"/>
</dbReference>
<accession>X1DDI3</accession>
<gene>
    <name evidence="3" type="ORF">S01H4_60824</name>
</gene>
<proteinExistence type="inferred from homology"/>
<evidence type="ECO:0000313" key="3">
    <source>
        <dbReference type="EMBL" id="GAH06380.1"/>
    </source>
</evidence>
<dbReference type="PANTHER" id="PTHR24321">
    <property type="entry name" value="DEHYDROGENASES, SHORT CHAIN"/>
    <property type="match status" value="1"/>
</dbReference>
<evidence type="ECO:0008006" key="4">
    <source>
        <dbReference type="Google" id="ProtNLM"/>
    </source>
</evidence>
<comment type="similarity">
    <text evidence="1">Belongs to the short-chain dehydrogenases/reductases (SDR) family.</text>
</comment>
<feature type="non-terminal residue" evidence="3">
    <location>
        <position position="1"/>
    </location>
</feature>
<dbReference type="InterPro" id="IPR036291">
    <property type="entry name" value="NAD(P)-bd_dom_sf"/>
</dbReference>
<organism evidence="3">
    <name type="scientific">marine sediment metagenome</name>
    <dbReference type="NCBI Taxonomy" id="412755"/>
    <lineage>
        <taxon>unclassified sequences</taxon>
        <taxon>metagenomes</taxon>
        <taxon>ecological metagenomes</taxon>
    </lineage>
</organism>
<dbReference type="SUPFAM" id="SSF51735">
    <property type="entry name" value="NAD(P)-binding Rossmann-fold domains"/>
    <property type="match status" value="1"/>
</dbReference>
<protein>
    <recommendedName>
        <fullName evidence="4">SDR family oxidoreductase</fullName>
    </recommendedName>
</protein>
<dbReference type="InterPro" id="IPR002347">
    <property type="entry name" value="SDR_fam"/>
</dbReference>